<name>A0ABQ5K8H4_9EUKA</name>
<reference evidence="1" key="1">
    <citation type="submission" date="2022-03" db="EMBL/GenBank/DDBJ databases">
        <title>Draft genome sequence of Aduncisulcus paluster, a free-living microaerophilic Fornicata.</title>
        <authorList>
            <person name="Yuyama I."/>
            <person name="Kume K."/>
            <person name="Tamura T."/>
            <person name="Inagaki Y."/>
            <person name="Hashimoto T."/>
        </authorList>
    </citation>
    <scope>NUCLEOTIDE SEQUENCE</scope>
    <source>
        <strain evidence="1">NY0171</strain>
    </source>
</reference>
<dbReference type="EMBL" id="BQXS01007982">
    <property type="protein sequence ID" value="GKT28851.1"/>
    <property type="molecule type" value="Genomic_DNA"/>
</dbReference>
<sequence length="117" mass="12538">GEFTVIYPADELNPAGESSAPWIVLNPESGSGGLEAENLRGAIGLDVGVREKDPKIGVKQVWQFYAKVIDTHPAALQQARGYQGSVLLMFEESYRSLPENPAAIKLPVISSSLDGGR</sequence>
<organism evidence="1 2">
    <name type="scientific">Aduncisulcus paluster</name>
    <dbReference type="NCBI Taxonomy" id="2918883"/>
    <lineage>
        <taxon>Eukaryota</taxon>
        <taxon>Metamonada</taxon>
        <taxon>Carpediemonas-like organisms</taxon>
        <taxon>Aduncisulcus</taxon>
    </lineage>
</organism>
<protein>
    <submittedName>
        <fullName evidence="1">Uncharacterized protein</fullName>
    </submittedName>
</protein>
<accession>A0ABQ5K8H4</accession>
<feature type="non-terminal residue" evidence="1">
    <location>
        <position position="117"/>
    </location>
</feature>
<evidence type="ECO:0000313" key="2">
    <source>
        <dbReference type="Proteomes" id="UP001057375"/>
    </source>
</evidence>
<gene>
    <name evidence="1" type="ORF">ADUPG1_005067</name>
</gene>
<feature type="non-terminal residue" evidence="1">
    <location>
        <position position="1"/>
    </location>
</feature>
<proteinExistence type="predicted"/>
<dbReference type="Proteomes" id="UP001057375">
    <property type="component" value="Unassembled WGS sequence"/>
</dbReference>
<evidence type="ECO:0000313" key="1">
    <source>
        <dbReference type="EMBL" id="GKT28851.1"/>
    </source>
</evidence>
<keyword evidence="2" id="KW-1185">Reference proteome</keyword>
<comment type="caution">
    <text evidence="1">The sequence shown here is derived from an EMBL/GenBank/DDBJ whole genome shotgun (WGS) entry which is preliminary data.</text>
</comment>